<evidence type="ECO:0000313" key="2">
    <source>
        <dbReference type="EMBL" id="AVJ29145.1"/>
    </source>
</evidence>
<proteinExistence type="predicted"/>
<dbReference type="AlphaFoldDB" id="A0A2S0IAT0"/>
<feature type="region of interest" description="Disordered" evidence="1">
    <location>
        <begin position="63"/>
        <end position="89"/>
    </location>
</feature>
<keyword evidence="3" id="KW-1185">Reference proteome</keyword>
<dbReference type="OrthoDB" id="7270370at2"/>
<accession>A0A2S0IAT0</accession>
<protein>
    <submittedName>
        <fullName evidence="2">Uncharacterized protein</fullName>
    </submittedName>
</protein>
<evidence type="ECO:0000256" key="1">
    <source>
        <dbReference type="SAM" id="MobiDB-lite"/>
    </source>
</evidence>
<organism evidence="2 3">
    <name type="scientific">Achromobacter spanius</name>
    <dbReference type="NCBI Taxonomy" id="217203"/>
    <lineage>
        <taxon>Bacteria</taxon>
        <taxon>Pseudomonadati</taxon>
        <taxon>Pseudomonadota</taxon>
        <taxon>Betaproteobacteria</taxon>
        <taxon>Burkholderiales</taxon>
        <taxon>Alcaligenaceae</taxon>
        <taxon>Achromobacter</taxon>
    </lineage>
</organism>
<name>A0A2S0IAT0_9BURK</name>
<dbReference type="EMBL" id="CP023270">
    <property type="protein sequence ID" value="AVJ29145.1"/>
    <property type="molecule type" value="Genomic_DNA"/>
</dbReference>
<feature type="compositionally biased region" description="Low complexity" evidence="1">
    <location>
        <begin position="77"/>
        <end position="89"/>
    </location>
</feature>
<sequence>MTLAEIVASGINPALALLPPKMDTPEARIMLLAIGLQEFSHAVRHYYGEVALLGRSRYRQKNTQAGDLGELRRDPPARAARSPDGTSQP</sequence>
<evidence type="ECO:0000313" key="3">
    <source>
        <dbReference type="Proteomes" id="UP000239477"/>
    </source>
</evidence>
<dbReference type="Proteomes" id="UP000239477">
    <property type="component" value="Chromosome"/>
</dbReference>
<reference evidence="2 3" key="1">
    <citation type="submission" date="2017-09" db="EMBL/GenBank/DDBJ databases">
        <title>Genomic, metabolic, and phenotypic characteristics of bacterial isolates from the natural microbiome of the model nematode Caenorhabditis elegans.</title>
        <authorList>
            <person name="Zimmermann J."/>
            <person name="Obeng N."/>
            <person name="Yang W."/>
            <person name="Obeng O."/>
            <person name="Kissoyan K."/>
            <person name="Pees B."/>
            <person name="Dirksen P."/>
            <person name="Hoppner M."/>
            <person name="Franke A."/>
            <person name="Rosenstiel P."/>
            <person name="Leippe M."/>
            <person name="Dierking K."/>
            <person name="Kaleta C."/>
            <person name="Schulenburg H."/>
        </authorList>
    </citation>
    <scope>NUCLEOTIDE SEQUENCE [LARGE SCALE GENOMIC DNA]</scope>
    <source>
        <strain evidence="2 3">MYb73</strain>
    </source>
</reference>
<gene>
    <name evidence="2" type="ORF">CLM73_19630</name>
</gene>
<dbReference type="RefSeq" id="WP_105239864.1">
    <property type="nucleotide sequence ID" value="NZ_CP023270.1"/>
</dbReference>